<dbReference type="EMBL" id="LT906453">
    <property type="protein sequence ID" value="SNV19842.1"/>
    <property type="molecule type" value="Genomic_DNA"/>
</dbReference>
<evidence type="ECO:0000256" key="4">
    <source>
        <dbReference type="ARBA" id="ARBA00022840"/>
    </source>
</evidence>
<dbReference type="SMART" id="SM00382">
    <property type="entry name" value="AAA"/>
    <property type="match status" value="1"/>
</dbReference>
<dbReference type="PANTHER" id="PTHR24221:SF654">
    <property type="entry name" value="ATP-BINDING CASSETTE SUB-FAMILY B MEMBER 6"/>
    <property type="match status" value="1"/>
</dbReference>
<organism evidence="10 11">
    <name type="scientific">Dermatophilus congolensis</name>
    <dbReference type="NCBI Taxonomy" id="1863"/>
    <lineage>
        <taxon>Bacteria</taxon>
        <taxon>Bacillati</taxon>
        <taxon>Actinomycetota</taxon>
        <taxon>Actinomycetes</taxon>
        <taxon>Micrococcales</taxon>
        <taxon>Dermatophilaceae</taxon>
        <taxon>Dermatophilus</taxon>
    </lineage>
</organism>
<dbReference type="Proteomes" id="UP000242637">
    <property type="component" value="Chromosome 1"/>
</dbReference>
<protein>
    <submittedName>
        <fullName evidence="10">Probable ABC transporter ATP-binding protein HI_0664</fullName>
    </submittedName>
</protein>
<evidence type="ECO:0000259" key="8">
    <source>
        <dbReference type="PROSITE" id="PS50893"/>
    </source>
</evidence>
<name>A0A239VCG6_9MICO</name>
<dbReference type="InterPro" id="IPR017871">
    <property type="entry name" value="ABC_transporter-like_CS"/>
</dbReference>
<dbReference type="Pfam" id="PF00005">
    <property type="entry name" value="ABC_tran"/>
    <property type="match status" value="1"/>
</dbReference>
<dbReference type="GO" id="GO:0016887">
    <property type="term" value="F:ATP hydrolysis activity"/>
    <property type="evidence" value="ECO:0007669"/>
    <property type="project" value="InterPro"/>
</dbReference>
<dbReference type="InterPro" id="IPR003593">
    <property type="entry name" value="AAA+_ATPase"/>
</dbReference>
<keyword evidence="11" id="KW-1185">Reference proteome</keyword>
<evidence type="ECO:0000259" key="9">
    <source>
        <dbReference type="PROSITE" id="PS50929"/>
    </source>
</evidence>
<dbReference type="PROSITE" id="PS00211">
    <property type="entry name" value="ABC_TRANSPORTER_1"/>
    <property type="match status" value="1"/>
</dbReference>
<evidence type="ECO:0000313" key="11">
    <source>
        <dbReference type="Proteomes" id="UP000242637"/>
    </source>
</evidence>
<dbReference type="InterPro" id="IPR011527">
    <property type="entry name" value="ABC1_TM_dom"/>
</dbReference>
<feature type="transmembrane region" description="Helical" evidence="7">
    <location>
        <begin position="40"/>
        <end position="58"/>
    </location>
</feature>
<dbReference type="SUPFAM" id="SSF90123">
    <property type="entry name" value="ABC transporter transmembrane region"/>
    <property type="match status" value="1"/>
</dbReference>
<comment type="subcellular location">
    <subcellularLocation>
        <location evidence="1">Cell membrane</location>
        <topology evidence="1">Multi-pass membrane protein</topology>
    </subcellularLocation>
</comment>
<gene>
    <name evidence="10" type="ORF">SAMEA4475696_00832</name>
</gene>
<dbReference type="InterPro" id="IPR039421">
    <property type="entry name" value="Type_1_exporter"/>
</dbReference>
<keyword evidence="6 7" id="KW-0472">Membrane</keyword>
<dbReference type="KEGG" id="dco:SAMEA4475696_0832"/>
<dbReference type="InterPro" id="IPR036640">
    <property type="entry name" value="ABC1_TM_sf"/>
</dbReference>
<keyword evidence="3" id="KW-0547">Nucleotide-binding</keyword>
<evidence type="ECO:0000256" key="5">
    <source>
        <dbReference type="ARBA" id="ARBA00022989"/>
    </source>
</evidence>
<dbReference type="PANTHER" id="PTHR24221">
    <property type="entry name" value="ATP-BINDING CASSETTE SUB-FAMILY B"/>
    <property type="match status" value="1"/>
</dbReference>
<evidence type="ECO:0000256" key="6">
    <source>
        <dbReference type="ARBA" id="ARBA00023136"/>
    </source>
</evidence>
<dbReference type="InterPro" id="IPR027417">
    <property type="entry name" value="P-loop_NTPase"/>
</dbReference>
<reference evidence="10 11" key="1">
    <citation type="submission" date="2017-06" db="EMBL/GenBank/DDBJ databases">
        <authorList>
            <consortium name="Pathogen Informatics"/>
        </authorList>
    </citation>
    <scope>NUCLEOTIDE SEQUENCE [LARGE SCALE GENOMIC DNA]</scope>
    <source>
        <strain evidence="10 11">NCTC13039</strain>
    </source>
</reference>
<evidence type="ECO:0000256" key="1">
    <source>
        <dbReference type="ARBA" id="ARBA00004651"/>
    </source>
</evidence>
<feature type="domain" description="ABC transporter" evidence="8">
    <location>
        <begin position="358"/>
        <end position="568"/>
    </location>
</feature>
<keyword evidence="4 10" id="KW-0067">ATP-binding</keyword>
<dbReference type="Gene3D" id="3.40.50.300">
    <property type="entry name" value="P-loop containing nucleotide triphosphate hydrolases"/>
    <property type="match status" value="1"/>
</dbReference>
<accession>A0A239VCG6</accession>
<evidence type="ECO:0000313" key="10">
    <source>
        <dbReference type="EMBL" id="SNV19842.1"/>
    </source>
</evidence>
<dbReference type="AlphaFoldDB" id="A0A239VCG6"/>
<dbReference type="Pfam" id="PF00664">
    <property type="entry name" value="ABC_membrane"/>
    <property type="match status" value="1"/>
</dbReference>
<dbReference type="GO" id="GO:0005524">
    <property type="term" value="F:ATP binding"/>
    <property type="evidence" value="ECO:0007669"/>
    <property type="project" value="UniProtKB-KW"/>
</dbReference>
<keyword evidence="5 7" id="KW-1133">Transmembrane helix</keyword>
<keyword evidence="2 7" id="KW-0812">Transmembrane</keyword>
<dbReference type="PROSITE" id="PS50893">
    <property type="entry name" value="ABC_TRANSPORTER_2"/>
    <property type="match status" value="1"/>
</dbReference>
<evidence type="ECO:0000256" key="3">
    <source>
        <dbReference type="ARBA" id="ARBA00022741"/>
    </source>
</evidence>
<dbReference type="STRING" id="1121387.GCA_000429885_02351"/>
<dbReference type="GO" id="GO:0005886">
    <property type="term" value="C:plasma membrane"/>
    <property type="evidence" value="ECO:0007669"/>
    <property type="project" value="UniProtKB-SubCell"/>
</dbReference>
<dbReference type="SUPFAM" id="SSF52540">
    <property type="entry name" value="P-loop containing nucleoside triphosphate hydrolases"/>
    <property type="match status" value="1"/>
</dbReference>
<dbReference type="InterPro" id="IPR003439">
    <property type="entry name" value="ABC_transporter-like_ATP-bd"/>
</dbReference>
<evidence type="ECO:0000256" key="7">
    <source>
        <dbReference type="SAM" id="Phobius"/>
    </source>
</evidence>
<sequence>MKNHLNKLISHIIEPRLWNLATQHPRLLATTTALTITHTLTYWIQALFLALALAALATPNTPLPTIPLAAALTCILARTAISHALATTSARLGEKIRTNLRTNLLNTLLTPTRLHDTDERLGARRLALTDGIDGIDAYTTRYIPTALTTHILCPTAVILLAFLNPWAALTTAIFLTIAIHGPRLWKKTMTQRGHHHWDSYEQLSADHLESLRTMPTLRVLGAVNRRRQLLQHRSDTLHRHTVATMRISLADTGIIDLGIQAGLTTAAILAALTATGNITTPTTHTTIGPFTGTAITYLILLMASETFRPVRDLARHWHSGYLGLTALDSIDTALGNTTTPTQTPHPTTTDTDTSLEALTATNIHFSYTPEHPVLTGANLYLTPGKLTALTGPSGSGKTTLFDILLGLLTPDTGTVTHPGRIAVVSQHSYLFPGTIADTLRTAAPQANEQQLWQALEAVGLDTEIRTWPEQLNTRLGEAGTGISGGQRQRLAIARALLADAAVLLLDEPTSALDDHSASIVCQTLRNEARNRIVLMIAHRPEALAAAEQTLRITDHHIEHSTTALGQEAS</sequence>
<dbReference type="PROSITE" id="PS50929">
    <property type="entry name" value="ABC_TM1F"/>
    <property type="match status" value="1"/>
</dbReference>
<dbReference type="GeneID" id="77100386"/>
<dbReference type="OrthoDB" id="9806127at2"/>
<dbReference type="GO" id="GO:0140359">
    <property type="term" value="F:ABC-type transporter activity"/>
    <property type="evidence" value="ECO:0007669"/>
    <property type="project" value="InterPro"/>
</dbReference>
<evidence type="ECO:0000256" key="2">
    <source>
        <dbReference type="ARBA" id="ARBA00022692"/>
    </source>
</evidence>
<feature type="domain" description="ABC transmembrane type-1" evidence="9">
    <location>
        <begin position="27"/>
        <end position="322"/>
    </location>
</feature>
<proteinExistence type="predicted"/>
<dbReference type="RefSeq" id="WP_051277730.1">
    <property type="nucleotide sequence ID" value="NZ_LT906453.1"/>
</dbReference>
<feature type="transmembrane region" description="Helical" evidence="7">
    <location>
        <begin position="156"/>
        <end position="179"/>
    </location>
</feature>
<dbReference type="Gene3D" id="1.20.1560.10">
    <property type="entry name" value="ABC transporter type 1, transmembrane domain"/>
    <property type="match status" value="1"/>
</dbReference>